<keyword evidence="3" id="KW-1185">Reference proteome</keyword>
<dbReference type="Gramene" id="CDY33289">
    <property type="protein sequence ID" value="CDY33289"/>
    <property type="gene ID" value="GSBRNA2T00054062001"/>
</dbReference>
<dbReference type="SMART" id="SM00579">
    <property type="entry name" value="FBD"/>
    <property type="match status" value="1"/>
</dbReference>
<dbReference type="OrthoDB" id="1111033at2759"/>
<evidence type="ECO:0000313" key="2">
    <source>
        <dbReference type="EMBL" id="CDY33289.1"/>
    </source>
</evidence>
<name>A0A078H6Y8_BRANA</name>
<dbReference type="Gene3D" id="1.20.1280.50">
    <property type="match status" value="1"/>
</dbReference>
<proteinExistence type="predicted"/>
<dbReference type="SUPFAM" id="SSF81383">
    <property type="entry name" value="F-box domain"/>
    <property type="match status" value="1"/>
</dbReference>
<dbReference type="CDD" id="cd22160">
    <property type="entry name" value="F-box_AtFBL13-like"/>
    <property type="match status" value="1"/>
</dbReference>
<protein>
    <submittedName>
        <fullName evidence="2">BnaA01g19560D protein</fullName>
    </submittedName>
</protein>
<dbReference type="InterPro" id="IPR032675">
    <property type="entry name" value="LRR_dom_sf"/>
</dbReference>
<dbReference type="InterPro" id="IPR006566">
    <property type="entry name" value="FBD"/>
</dbReference>
<feature type="domain" description="FBD" evidence="1">
    <location>
        <begin position="428"/>
        <end position="504"/>
    </location>
</feature>
<dbReference type="InterPro" id="IPR036047">
    <property type="entry name" value="F-box-like_dom_sf"/>
</dbReference>
<dbReference type="InterPro" id="IPR001810">
    <property type="entry name" value="F-box_dom"/>
</dbReference>
<dbReference type="InterPro" id="IPR055411">
    <property type="entry name" value="LRR_FXL15/At3g58940/PEG3-like"/>
</dbReference>
<dbReference type="Pfam" id="PF00646">
    <property type="entry name" value="F-box"/>
    <property type="match status" value="1"/>
</dbReference>
<dbReference type="AlphaFoldDB" id="A0A078H6Y8"/>
<dbReference type="EMBL" id="LK032310">
    <property type="protein sequence ID" value="CDY33289.1"/>
    <property type="molecule type" value="Genomic_DNA"/>
</dbReference>
<dbReference type="InterPro" id="IPR053781">
    <property type="entry name" value="F-box_AtFBL13-like"/>
</dbReference>
<dbReference type="OMA" id="RHARRCE"/>
<evidence type="ECO:0000313" key="3">
    <source>
        <dbReference type="Proteomes" id="UP000028999"/>
    </source>
</evidence>
<dbReference type="Gene3D" id="3.80.10.10">
    <property type="entry name" value="Ribonuclease Inhibitor"/>
    <property type="match status" value="1"/>
</dbReference>
<dbReference type="PANTHER" id="PTHR31293:SF16">
    <property type="entry name" value="RNI-LIKE SUPERFAMILY PROTEIN"/>
    <property type="match status" value="1"/>
</dbReference>
<evidence type="ECO:0000259" key="1">
    <source>
        <dbReference type="SMART" id="SM00579"/>
    </source>
</evidence>
<dbReference type="InterPro" id="IPR055294">
    <property type="entry name" value="FBL60-like"/>
</dbReference>
<sequence>MDLKRRKHGKENEVGGAINKLPEDLRCHILSFLSTKEAASTSVLSKSWRDLFTLLPSLDLDDSTFMPDQRPEECKRTSFMEFGNRVLALHSNSPITKFSVRCHKGVDSYLVGDWIVKALRRGATDVTLILLFPSRLLHTCTHPNIFFHGQNLIKLKVGCGGLGPFQHSLFREDVIFTKLRTLHLNSIDISRHYGDVIFARLLSKCPVLEELIVNCIKWHGWISGASVSSSTLKRLTIDCEHYYHESDYMLRHGPDEEDSDNLGEPLVVPAHFGTQKPRFVSFDTPNLIYLNYADFVALNYALVKLDSLVEARLDVGPNQGQMRARDSDEFEAPWDATNLIMGIHNVQTLHLTSDTLEVIADFCKMVPVFHNLNHLSIESDDERGWHALPLLLINCPSLQTLVFHGLYHRVTDGCGDACDCISPWSSSSCLSSCPVKILKILNFGATCGEMSLVKHFLKKMPLLEQLAIVLDLDASLEEDLRLSQVFEDLRMAPRASPKCKLEVVNY</sequence>
<dbReference type="PANTHER" id="PTHR31293">
    <property type="entry name" value="RNI-LIKE SUPERFAMILY PROTEIN"/>
    <property type="match status" value="1"/>
</dbReference>
<dbReference type="SUPFAM" id="SSF52047">
    <property type="entry name" value="RNI-like"/>
    <property type="match status" value="1"/>
</dbReference>
<dbReference type="Proteomes" id="UP000028999">
    <property type="component" value="Unassembled WGS sequence"/>
</dbReference>
<dbReference type="Pfam" id="PF24758">
    <property type="entry name" value="LRR_At5g56370"/>
    <property type="match status" value="1"/>
</dbReference>
<dbReference type="PaxDb" id="3708-A0A078H6Y8"/>
<organism evidence="2 3">
    <name type="scientific">Brassica napus</name>
    <name type="common">Rape</name>
    <dbReference type="NCBI Taxonomy" id="3708"/>
    <lineage>
        <taxon>Eukaryota</taxon>
        <taxon>Viridiplantae</taxon>
        <taxon>Streptophyta</taxon>
        <taxon>Embryophyta</taxon>
        <taxon>Tracheophyta</taxon>
        <taxon>Spermatophyta</taxon>
        <taxon>Magnoliopsida</taxon>
        <taxon>eudicotyledons</taxon>
        <taxon>Gunneridae</taxon>
        <taxon>Pentapetalae</taxon>
        <taxon>rosids</taxon>
        <taxon>malvids</taxon>
        <taxon>Brassicales</taxon>
        <taxon>Brassicaceae</taxon>
        <taxon>Brassiceae</taxon>
        <taxon>Brassica</taxon>
    </lineage>
</organism>
<gene>
    <name evidence="2" type="primary">BnaA01g19560D</name>
    <name evidence="2" type="ORF">GSBRNA2T00054062001</name>
</gene>
<accession>A0A078H6Y8</accession>
<dbReference type="STRING" id="3708.A0A078H6Y8"/>
<reference evidence="2 3" key="1">
    <citation type="journal article" date="2014" name="Science">
        <title>Plant genetics. Early allopolyploid evolution in the post-Neolithic Brassica napus oilseed genome.</title>
        <authorList>
            <person name="Chalhoub B."/>
            <person name="Denoeud F."/>
            <person name="Liu S."/>
            <person name="Parkin I.A."/>
            <person name="Tang H."/>
            <person name="Wang X."/>
            <person name="Chiquet J."/>
            <person name="Belcram H."/>
            <person name="Tong C."/>
            <person name="Samans B."/>
            <person name="Correa M."/>
            <person name="Da Silva C."/>
            <person name="Just J."/>
            <person name="Falentin C."/>
            <person name="Koh C.S."/>
            <person name="Le Clainche I."/>
            <person name="Bernard M."/>
            <person name="Bento P."/>
            <person name="Noel B."/>
            <person name="Labadie K."/>
            <person name="Alberti A."/>
            <person name="Charles M."/>
            <person name="Arnaud D."/>
            <person name="Guo H."/>
            <person name="Daviaud C."/>
            <person name="Alamery S."/>
            <person name="Jabbari K."/>
            <person name="Zhao M."/>
            <person name="Edger P.P."/>
            <person name="Chelaifa H."/>
            <person name="Tack D."/>
            <person name="Lassalle G."/>
            <person name="Mestiri I."/>
            <person name="Schnel N."/>
            <person name="Le Paslier M.C."/>
            <person name="Fan G."/>
            <person name="Renault V."/>
            <person name="Bayer P.E."/>
            <person name="Golicz A.A."/>
            <person name="Manoli S."/>
            <person name="Lee T.H."/>
            <person name="Thi V.H."/>
            <person name="Chalabi S."/>
            <person name="Hu Q."/>
            <person name="Fan C."/>
            <person name="Tollenaere R."/>
            <person name="Lu Y."/>
            <person name="Battail C."/>
            <person name="Shen J."/>
            <person name="Sidebottom C.H."/>
            <person name="Wang X."/>
            <person name="Canaguier A."/>
            <person name="Chauveau A."/>
            <person name="Berard A."/>
            <person name="Deniot G."/>
            <person name="Guan M."/>
            <person name="Liu Z."/>
            <person name="Sun F."/>
            <person name="Lim Y.P."/>
            <person name="Lyons E."/>
            <person name="Town C.D."/>
            <person name="Bancroft I."/>
            <person name="Wang X."/>
            <person name="Meng J."/>
            <person name="Ma J."/>
            <person name="Pires J.C."/>
            <person name="King G.J."/>
            <person name="Brunel D."/>
            <person name="Delourme R."/>
            <person name="Renard M."/>
            <person name="Aury J.M."/>
            <person name="Adams K.L."/>
            <person name="Batley J."/>
            <person name="Snowdon R.J."/>
            <person name="Tost J."/>
            <person name="Edwards D."/>
            <person name="Zhou Y."/>
            <person name="Hua W."/>
            <person name="Sharpe A.G."/>
            <person name="Paterson A.H."/>
            <person name="Guan C."/>
            <person name="Wincker P."/>
        </authorList>
    </citation>
    <scope>NUCLEOTIDE SEQUENCE [LARGE SCALE GENOMIC DNA]</scope>
    <source>
        <strain evidence="3">cv. Darmor-bzh</strain>
    </source>
</reference>